<evidence type="ECO:0000256" key="10">
    <source>
        <dbReference type="HAMAP-Rule" id="MF_01976"/>
    </source>
</evidence>
<dbReference type="HAMAP" id="MF_01976">
    <property type="entry name" value="Phosphofructokinase_III"/>
    <property type="match status" value="1"/>
</dbReference>
<dbReference type="InterPro" id="IPR012829">
    <property type="entry name" value="Phosphofructokinase_III"/>
</dbReference>
<evidence type="ECO:0000256" key="8">
    <source>
        <dbReference type="ARBA" id="ARBA00022842"/>
    </source>
</evidence>
<dbReference type="InterPro" id="IPR035966">
    <property type="entry name" value="PKF_sf"/>
</dbReference>
<keyword evidence="6 10" id="KW-0479">Metal-binding</keyword>
<dbReference type="EMBL" id="UPXZ01000025">
    <property type="protein sequence ID" value="VBB45704.1"/>
    <property type="molecule type" value="Genomic_DNA"/>
</dbReference>
<comment type="catalytic activity">
    <reaction evidence="10">
        <text>beta-D-fructose 6-phosphate + ATP = beta-D-fructose 1,6-bisphosphate + ADP + H(+)</text>
        <dbReference type="Rhea" id="RHEA:16109"/>
        <dbReference type="ChEBI" id="CHEBI:15378"/>
        <dbReference type="ChEBI" id="CHEBI:30616"/>
        <dbReference type="ChEBI" id="CHEBI:32966"/>
        <dbReference type="ChEBI" id="CHEBI:57634"/>
        <dbReference type="ChEBI" id="CHEBI:456216"/>
        <dbReference type="EC" id="2.7.1.11"/>
    </reaction>
</comment>
<evidence type="ECO:0000256" key="6">
    <source>
        <dbReference type="ARBA" id="ARBA00022723"/>
    </source>
</evidence>
<evidence type="ECO:0000256" key="9">
    <source>
        <dbReference type="ARBA" id="ARBA00023152"/>
    </source>
</evidence>
<sequence>MKIGILSSGGDCPGINATIRGVGKTAINKYGIEVIGILNGFSGLLYKDVMPLTESSLSGILTMGGTILGTAREKEFRKILKSPDKNDQEQIKTAYKELGLDCLVCIGGNGTQKTAWQLSELGLNVVGIPKTIDNDVYGTDITFGFQTAVDIATDAIDRLHSTASSHQRVMVIELMGHKAGWITLHAGMAGGADIILLPELGYDMNTVAFALNKRKKSGKPYSIVAVAEGIEIQGGTEHHPATYFARKIEELTGIEARETVLGYIQRGGSPSAYDRNLGTLLGGHAAKLINSKKFGRMVSVKGINEISDVPLSEVAGKLRLVTPDDPLVKQGQRMGISFGI</sequence>
<evidence type="ECO:0000256" key="2">
    <source>
        <dbReference type="ARBA" id="ARBA00004496"/>
    </source>
</evidence>
<dbReference type="GO" id="GO:0006002">
    <property type="term" value="P:fructose 6-phosphate metabolic process"/>
    <property type="evidence" value="ECO:0007669"/>
    <property type="project" value="InterPro"/>
</dbReference>
<feature type="binding site" evidence="10">
    <location>
        <position position="10"/>
    </location>
    <ligand>
        <name>ATP</name>
        <dbReference type="ChEBI" id="CHEBI:30616"/>
    </ligand>
</feature>
<feature type="binding site" description="in other chain" evidence="10">
    <location>
        <begin position="131"/>
        <end position="133"/>
    </location>
    <ligand>
        <name>substrate</name>
        <note>ligand shared between dimeric partners</note>
    </ligand>
</feature>
<feature type="site" description="Important for substrate specificity; cannot use PPi as phosphoryl donor" evidence="10">
    <location>
        <position position="110"/>
    </location>
</feature>
<dbReference type="GO" id="GO:0070095">
    <property type="term" value="F:fructose-6-phosphate binding"/>
    <property type="evidence" value="ECO:0007669"/>
    <property type="project" value="TreeGrafter"/>
</dbReference>
<feature type="active site" description="Proton acceptor" evidence="10">
    <location>
        <position position="133"/>
    </location>
</feature>
<dbReference type="SUPFAM" id="SSF53784">
    <property type="entry name" value="Phosphofructokinase"/>
    <property type="match status" value="1"/>
</dbReference>
<proteinExistence type="inferred from homology"/>
<feature type="binding site" evidence="10">
    <location>
        <position position="168"/>
    </location>
    <ligand>
        <name>substrate</name>
        <note>ligand shared between dimeric partners</note>
    </ligand>
</feature>
<keyword evidence="10" id="KW-0547">Nucleotide-binding</keyword>
<dbReference type="PRINTS" id="PR00476">
    <property type="entry name" value="PHFRCTKINASE"/>
</dbReference>
<keyword evidence="7 10" id="KW-0418">Kinase</keyword>
<dbReference type="AlphaFoldDB" id="A0A653ACJ7"/>
<dbReference type="EC" id="2.7.1.11" evidence="10"/>
<feature type="domain" description="Phosphofructokinase" evidence="11">
    <location>
        <begin position="2"/>
        <end position="289"/>
    </location>
</feature>
<dbReference type="GO" id="GO:0047334">
    <property type="term" value="F:diphosphate-fructose-6-phosphate 1-phosphotransferase activity"/>
    <property type="evidence" value="ECO:0007669"/>
    <property type="project" value="InterPro"/>
</dbReference>
<evidence type="ECO:0000256" key="1">
    <source>
        <dbReference type="ARBA" id="ARBA00001946"/>
    </source>
</evidence>
<dbReference type="PANTHER" id="PTHR13697">
    <property type="entry name" value="PHOSPHOFRUCTOKINASE"/>
    <property type="match status" value="1"/>
</dbReference>
<dbReference type="GO" id="GO:0048029">
    <property type="term" value="F:monosaccharide binding"/>
    <property type="evidence" value="ECO:0007669"/>
    <property type="project" value="TreeGrafter"/>
</dbReference>
<dbReference type="InterPro" id="IPR012003">
    <property type="entry name" value="ATP_PFK_prok-type"/>
</dbReference>
<comment type="cofactor">
    <cofactor evidence="1 10">
        <name>Mg(2+)</name>
        <dbReference type="ChEBI" id="CHEBI:18420"/>
    </cofactor>
</comment>
<evidence type="ECO:0000259" key="11">
    <source>
        <dbReference type="Pfam" id="PF00365"/>
    </source>
</evidence>
<feature type="binding site" evidence="10">
    <location>
        <position position="257"/>
    </location>
    <ligand>
        <name>substrate</name>
        <note>ligand shared between dimeric partners</note>
    </ligand>
</feature>
<keyword evidence="5 10" id="KW-0808">Transferase</keyword>
<name>A0A653ACJ7_9BACT</name>
<protein>
    <recommendedName>
        <fullName evidence="10">ATP-dependent 6-phosphofructokinase</fullName>
        <shortName evidence="10">ATP-PFK</shortName>
        <shortName evidence="10">Phosphofructokinase</shortName>
        <ecNumber evidence="10">2.7.1.11</ecNumber>
    </recommendedName>
    <alternativeName>
        <fullName evidence="10">Phosphohexokinase</fullName>
    </alternativeName>
</protein>
<dbReference type="Pfam" id="PF00365">
    <property type="entry name" value="PFK"/>
    <property type="match status" value="1"/>
</dbReference>
<evidence type="ECO:0000256" key="3">
    <source>
        <dbReference type="ARBA" id="ARBA00004679"/>
    </source>
</evidence>
<keyword evidence="9 10" id="KW-0324">Glycolysis</keyword>
<comment type="subcellular location">
    <subcellularLocation>
        <location evidence="2 10">Cytoplasm</location>
    </subcellularLocation>
</comment>
<dbReference type="Gene3D" id="3.40.50.460">
    <property type="entry name" value="Phosphofructokinase domain"/>
    <property type="match status" value="1"/>
</dbReference>
<feature type="binding site" evidence="10">
    <location>
        <begin position="72"/>
        <end position="73"/>
    </location>
    <ligand>
        <name>ATP</name>
        <dbReference type="ChEBI" id="CHEBI:30616"/>
    </ligand>
</feature>
<feature type="binding site" evidence="10">
    <location>
        <begin position="108"/>
        <end position="111"/>
    </location>
    <ligand>
        <name>ATP</name>
        <dbReference type="ChEBI" id="CHEBI:30616"/>
    </ligand>
</feature>
<dbReference type="InterPro" id="IPR022953">
    <property type="entry name" value="ATP_PFK"/>
</dbReference>
<comment type="subunit">
    <text evidence="10">Homodimer or homotetramer.</text>
</comment>
<dbReference type="GO" id="GO:0005524">
    <property type="term" value="F:ATP binding"/>
    <property type="evidence" value="ECO:0007669"/>
    <property type="project" value="UniProtKB-KW"/>
</dbReference>
<comment type="similarity">
    <text evidence="10">Belongs to the phosphofructokinase type A (PFKA) family. Mixed-substrate PFK group III subfamily.</text>
</comment>
<dbReference type="GO" id="GO:0042802">
    <property type="term" value="F:identical protein binding"/>
    <property type="evidence" value="ECO:0007669"/>
    <property type="project" value="TreeGrafter"/>
</dbReference>
<dbReference type="NCBIfam" id="NF002872">
    <property type="entry name" value="PRK03202.1"/>
    <property type="match status" value="1"/>
</dbReference>
<dbReference type="UniPathway" id="UPA00109">
    <property type="reaction ID" value="UER00182"/>
</dbReference>
<feature type="binding site" description="in other chain" evidence="10">
    <location>
        <begin position="263"/>
        <end position="266"/>
    </location>
    <ligand>
        <name>substrate</name>
        <note>ligand shared between dimeric partners</note>
    </ligand>
</feature>
<comment type="pathway">
    <text evidence="3 10">Carbohydrate degradation; glycolysis; D-glyceraldehyde 3-phosphate and glycerone phosphate from D-glucose: step 3/4.</text>
</comment>
<dbReference type="FunFam" id="3.40.50.460:FF:000002">
    <property type="entry name" value="ATP-dependent 6-phosphofructokinase"/>
    <property type="match status" value="1"/>
</dbReference>
<dbReference type="PIRSF" id="PIRSF000532">
    <property type="entry name" value="ATP_PFK_prok"/>
    <property type="match status" value="1"/>
</dbReference>
<dbReference type="GO" id="GO:0061621">
    <property type="term" value="P:canonical glycolysis"/>
    <property type="evidence" value="ECO:0007669"/>
    <property type="project" value="TreeGrafter"/>
</dbReference>
<feature type="binding site" description="in other chain" evidence="10">
    <location>
        <begin position="175"/>
        <end position="177"/>
    </location>
    <ligand>
        <name>substrate</name>
        <note>ligand shared between dimeric partners</note>
    </ligand>
</feature>
<feature type="binding site" description="in other chain" evidence="10">
    <location>
        <position position="228"/>
    </location>
    <ligand>
        <name>substrate</name>
        <note>ligand shared between dimeric partners</note>
    </ligand>
</feature>
<feature type="binding site" evidence="10">
    <location>
        <position position="109"/>
    </location>
    <ligand>
        <name>Mg(2+)</name>
        <dbReference type="ChEBI" id="CHEBI:18420"/>
        <note>catalytic</note>
    </ligand>
</feature>
<comment type="caution">
    <text evidence="10">Lacks conserved residue(s) required for the propagation of feature annotation.</text>
</comment>
<keyword evidence="4 10" id="KW-0963">Cytoplasm</keyword>
<evidence type="ECO:0000256" key="5">
    <source>
        <dbReference type="ARBA" id="ARBA00022679"/>
    </source>
</evidence>
<dbReference type="GO" id="GO:0016208">
    <property type="term" value="F:AMP binding"/>
    <property type="evidence" value="ECO:0007669"/>
    <property type="project" value="TreeGrafter"/>
</dbReference>
<comment type="function">
    <text evidence="10">Catalyzes the phosphorylation of D-fructose 6-phosphate to fructose 1,6-bisphosphate by ATP, the first committing step of glycolysis.</text>
</comment>
<keyword evidence="8 10" id="KW-0460">Magnesium</keyword>
<dbReference type="GO" id="GO:0030388">
    <property type="term" value="P:fructose 1,6-bisphosphate metabolic process"/>
    <property type="evidence" value="ECO:0007669"/>
    <property type="project" value="TreeGrafter"/>
</dbReference>
<evidence type="ECO:0000313" key="12">
    <source>
        <dbReference type="EMBL" id="VBB45704.1"/>
    </source>
</evidence>
<dbReference type="GO" id="GO:0005945">
    <property type="term" value="C:6-phosphofructokinase complex"/>
    <property type="evidence" value="ECO:0007669"/>
    <property type="project" value="TreeGrafter"/>
</dbReference>
<reference evidence="12" key="1">
    <citation type="submission" date="2018-07" db="EMBL/GenBank/DDBJ databases">
        <authorList>
            <consortium name="Genoscope - CEA"/>
            <person name="William W."/>
        </authorList>
    </citation>
    <scope>NUCLEOTIDE SEQUENCE</scope>
    <source>
        <strain evidence="12">IK1</strain>
    </source>
</reference>
<accession>A0A653ACJ7</accession>
<dbReference type="GO" id="GO:0003872">
    <property type="term" value="F:6-phosphofructokinase activity"/>
    <property type="evidence" value="ECO:0007669"/>
    <property type="project" value="UniProtKB-UniRule"/>
</dbReference>
<evidence type="ECO:0000256" key="4">
    <source>
        <dbReference type="ARBA" id="ARBA00022490"/>
    </source>
</evidence>
<dbReference type="Gene3D" id="3.40.50.450">
    <property type="match status" value="1"/>
</dbReference>
<gene>
    <name evidence="10 12" type="primary">pfkA</name>
    <name evidence="12" type="ORF">TRIP_D310099</name>
</gene>
<dbReference type="PANTHER" id="PTHR13697:SF52">
    <property type="entry name" value="ATP-DEPENDENT 6-PHOSPHOFRUCTOKINASE 3"/>
    <property type="match status" value="1"/>
</dbReference>
<organism evidence="12">
    <name type="scientific">uncultured Paludibacter sp</name>
    <dbReference type="NCBI Taxonomy" id="497635"/>
    <lineage>
        <taxon>Bacteria</taxon>
        <taxon>Pseudomonadati</taxon>
        <taxon>Bacteroidota</taxon>
        <taxon>Bacteroidia</taxon>
        <taxon>Bacteroidales</taxon>
        <taxon>Paludibacteraceae</taxon>
        <taxon>Paludibacter</taxon>
        <taxon>environmental samples</taxon>
    </lineage>
</organism>
<dbReference type="InterPro" id="IPR000023">
    <property type="entry name" value="Phosphofructokinase_dom"/>
</dbReference>
<keyword evidence="10" id="KW-0067">ATP-binding</keyword>
<evidence type="ECO:0000256" key="7">
    <source>
        <dbReference type="ARBA" id="ARBA00022777"/>
    </source>
</evidence>
<dbReference type="GO" id="GO:0046872">
    <property type="term" value="F:metal ion binding"/>
    <property type="evidence" value="ECO:0007669"/>
    <property type="project" value="UniProtKB-KW"/>
</dbReference>